<keyword evidence="2" id="KW-1185">Reference proteome</keyword>
<protein>
    <submittedName>
        <fullName evidence="1">Uncharacterized protein</fullName>
    </submittedName>
</protein>
<organism evidence="1 2">
    <name type="scientific">Azospira restricta</name>
    <dbReference type="NCBI Taxonomy" id="404405"/>
    <lineage>
        <taxon>Bacteria</taxon>
        <taxon>Pseudomonadati</taxon>
        <taxon>Pseudomonadota</taxon>
        <taxon>Betaproteobacteria</taxon>
        <taxon>Rhodocyclales</taxon>
        <taxon>Rhodocyclaceae</taxon>
        <taxon>Azospira</taxon>
    </lineage>
</organism>
<sequence>MARAGATPAEVVTRWRADGARLKLDAADLLDLHRRGVSVAVLDALLAAREAALRTDADSRLAGLQARHEAEIAAERARLPTCPAPGWAPYRIHPYGGWGRPGGWGGGVYWGW</sequence>
<gene>
    <name evidence="1" type="ORF">IWH25_07945</name>
</gene>
<dbReference type="KEGG" id="ares:IWH25_07945"/>
<evidence type="ECO:0000313" key="2">
    <source>
        <dbReference type="Proteomes" id="UP000663444"/>
    </source>
</evidence>
<evidence type="ECO:0000313" key="1">
    <source>
        <dbReference type="EMBL" id="QRJ65252.1"/>
    </source>
</evidence>
<proteinExistence type="predicted"/>
<reference evidence="1" key="1">
    <citation type="submission" date="2020-11" db="EMBL/GenBank/DDBJ databases">
        <title>Azospira restricta DSM 18626 genome sequence.</title>
        <authorList>
            <person name="Moe W.M."/>
        </authorList>
    </citation>
    <scope>NUCLEOTIDE SEQUENCE</scope>
    <source>
        <strain evidence="1">DSM 18626</strain>
    </source>
</reference>
<name>A0A974SRX9_9RHOO</name>
<dbReference type="AlphaFoldDB" id="A0A974SRX9"/>
<accession>A0A974SRX9</accession>
<dbReference type="Proteomes" id="UP000663444">
    <property type="component" value="Chromosome"/>
</dbReference>
<dbReference type="RefSeq" id="WP_203388778.1">
    <property type="nucleotide sequence ID" value="NZ_CP064781.1"/>
</dbReference>
<dbReference type="EMBL" id="CP064781">
    <property type="protein sequence ID" value="QRJ65252.1"/>
    <property type="molecule type" value="Genomic_DNA"/>
</dbReference>